<organism evidence="1 2">
    <name type="scientific">Zarea fungicola</name>
    <dbReference type="NCBI Taxonomy" id="93591"/>
    <lineage>
        <taxon>Eukaryota</taxon>
        <taxon>Fungi</taxon>
        <taxon>Dikarya</taxon>
        <taxon>Ascomycota</taxon>
        <taxon>Pezizomycotina</taxon>
        <taxon>Sordariomycetes</taxon>
        <taxon>Hypocreomycetidae</taxon>
        <taxon>Hypocreales</taxon>
        <taxon>Cordycipitaceae</taxon>
        <taxon>Zarea</taxon>
    </lineage>
</organism>
<comment type="caution">
    <text evidence="1">The sequence shown here is derived from an EMBL/GenBank/DDBJ whole genome shotgun (WGS) entry which is preliminary data.</text>
</comment>
<dbReference type="Proteomes" id="UP001143910">
    <property type="component" value="Unassembled WGS sequence"/>
</dbReference>
<reference evidence="1" key="1">
    <citation type="submission" date="2022-08" db="EMBL/GenBank/DDBJ databases">
        <title>Genome Sequence of Lecanicillium fungicola.</title>
        <authorList>
            <person name="Buettner E."/>
        </authorList>
    </citation>
    <scope>NUCLEOTIDE SEQUENCE</scope>
    <source>
        <strain evidence="1">Babe33</strain>
    </source>
</reference>
<proteinExistence type="predicted"/>
<evidence type="ECO:0000313" key="1">
    <source>
        <dbReference type="EMBL" id="KAJ2981174.1"/>
    </source>
</evidence>
<sequence>MSQYMPAGWKAIISFLVGLIFIYLWLRGTAPKLAPSVMDATDPPPRREVFLTEVTHGRDEINTDIDIIAIHGLDTTSRDTWIWKNPRDPTNKDASVDWLKHLLPSKLDRARIFTCDWPSDILMQSDSVPMRIEEYSLLLLEGIKSSLLAGSPTKNRPIFFIASCLGGLVLIRALAHANDKGSGYYRLRIATRGIVFLATPFRGTSFQHVANWAQAGLQVTACFRGRAVSQLLESVKGSTFQLEETVNKFTLLCQDRYNPCDVFTFYELGLTSLPHKVFPWLPEWLQRKQLVDRSSATLDIISNPLPLNRPHSLMNKFQNSQCPDYIKVADKILDMVLNIRAGTLLEQADKFISEQHYTAVKLKIERLSGERLAMGQCYINLAVVEQSCQEERRTEERAATSSQFSIFARQRVMERNKTTQAELAAIFNERRENKDVLVNPRRILIRGRAGVGKTTLCKRIVHDFTHNKDAELYGSWRKLFDRVLWVPLRRLKIQPVDGWSFENLFYHEYFKKAGLEESGRQFAKELCQALLNPVRSRTLFILDGLDEVSGAWPADDYRAEFLTELLNQPAVIVTSRPSATLPSGVHGPDLELETIGFYPDQVSDYIRTVFTDMETVGKVESFLQGHWLMQGLVRIPIQLDALCYTWDELELKSKSVPKTMTEIYEQIERKLWKKDVLRLNKRFQDGTLTDADIQDMGNDMLQKLVKDEVDFLECLAFSGLHNDIIDFSSDHLDEVLKFFDLEVFPQKILPNISFLRASDSSPSYANRNYHFIHLTFQEYFAARYFVRQWGHTGELHLLPLGSKDRQAKAWHTAKFLQKHKYTARYDVFWRLVAGLLDTGGQAAKFMSAIEEGPLDLLGPTHQRLVMHCLSEISSKLPMREMLENRLRQWLDFECRFNYTARLSREEEFPEQALKHSLFARGISEPVLRSLRYRASIPESILELLMAHLDNEKSYLREVAFKTLINYGALSKDKLHIVMSKGLEDYSLRESALVALETLEPFPYEVLSTVAAWVNDTSKNAPMATSEAIHDHGPPSSKSCNTGTKKVYKKISRMRTRAIAALGGQPTLPNDILMAMVSWLNDEGFQVRAAAIKSLGRQPLLPEDTITAITTRIHDKASIVRKAAIVSLGRQPSLPGDILLVIASRLHDTAYRVRKAALESLGRQPTLPNDILIAIASRLNDDDHHVRTAAIESLGRQPMLPIDTVRGIASKLTDEYHGVKIAAIKVISRQPTVPSEIIKLMEAQLYDKDWNVRMTALQVLGRPVALPNEVELNSEDWKVRAAAVRALGRQSLLSNKLLTSIAELFHDESSSVRNAAVEALSGRAKLPDEAIMAIATRLEDNDEEMRTEAIYILAQCQELPEEVLMALLVQLKDKQVFIRNAILHALATSIAACLRGL</sequence>
<name>A0ACC1NS02_9HYPO</name>
<keyword evidence="2" id="KW-1185">Reference proteome</keyword>
<gene>
    <name evidence="1" type="ORF">NQ176_g2188</name>
</gene>
<protein>
    <submittedName>
        <fullName evidence="1">Uncharacterized protein</fullName>
    </submittedName>
</protein>
<accession>A0ACC1NS02</accession>
<evidence type="ECO:0000313" key="2">
    <source>
        <dbReference type="Proteomes" id="UP001143910"/>
    </source>
</evidence>
<dbReference type="EMBL" id="JANJQO010000147">
    <property type="protein sequence ID" value="KAJ2981174.1"/>
    <property type="molecule type" value="Genomic_DNA"/>
</dbReference>